<dbReference type="EMBL" id="FNEW01000001">
    <property type="protein sequence ID" value="SDJ25028.1"/>
    <property type="molecule type" value="Genomic_DNA"/>
</dbReference>
<evidence type="ECO:0000259" key="1">
    <source>
        <dbReference type="Pfam" id="PF09356"/>
    </source>
</evidence>
<dbReference type="AlphaFoldDB" id="A0A7Z7BHH0"/>
<dbReference type="Proteomes" id="UP000198917">
    <property type="component" value="Unassembled WGS sequence"/>
</dbReference>
<proteinExistence type="predicted"/>
<evidence type="ECO:0000313" key="3">
    <source>
        <dbReference type="Proteomes" id="UP000198917"/>
    </source>
</evidence>
<dbReference type="InterPro" id="IPR018964">
    <property type="entry name" value="Phage_phiJL001_Gp84_C"/>
</dbReference>
<accession>A0A7Z7BHH0</accession>
<dbReference type="RefSeq" id="WP_143528063.1">
    <property type="nucleotide sequence ID" value="NZ_FNEW01000001.1"/>
</dbReference>
<sequence length="297" mass="32416">MSFDQFENSRYSGTPVSLYLIQGAENNGENGKIGPFGFNNGETTITKKIGVDDQGQDILLPFYPWPIKNSTISHDGSLDKSDVTVTMSLGTEIDQLFLAYPPSQVVNLTIFEGHVGAPVTDENYPAIWLGRILGSTYRKNEMELSCQPVSTALRRPGLRRNYQIGCPHVLYGSQCRANRAAATVGKSVASVSRNRITTDSWLGDNFALYVGGLLEWSNSETGVRELRTIASVENVGFTSVIVIRGVARGLAVGTPLSVIRGCNRQMSGCNQHGNILNYGGQPFIPLENPLSSKNQFY</sequence>
<comment type="caution">
    <text evidence="2">The sequence shown here is derived from an EMBL/GenBank/DDBJ whole genome shotgun (WGS) entry which is preliminary data.</text>
</comment>
<protein>
    <recommendedName>
        <fullName evidence="1">Bacteriophage phiJL001 Gp84 C-terminal domain-containing protein</fullName>
    </recommendedName>
</protein>
<gene>
    <name evidence="2" type="ORF">SAMN05428983_0819</name>
</gene>
<feature type="domain" description="Bacteriophage phiJL001 Gp84 C-terminal" evidence="1">
    <location>
        <begin position="209"/>
        <end position="286"/>
    </location>
</feature>
<dbReference type="Pfam" id="PF09356">
    <property type="entry name" value="Phage_BR0599"/>
    <property type="match status" value="1"/>
</dbReference>
<organism evidence="2 3">
    <name type="scientific">Agrobacterium fabrum</name>
    <dbReference type="NCBI Taxonomy" id="1176649"/>
    <lineage>
        <taxon>Bacteria</taxon>
        <taxon>Pseudomonadati</taxon>
        <taxon>Pseudomonadota</taxon>
        <taxon>Alphaproteobacteria</taxon>
        <taxon>Hyphomicrobiales</taxon>
        <taxon>Rhizobiaceae</taxon>
        <taxon>Rhizobium/Agrobacterium group</taxon>
        <taxon>Agrobacterium</taxon>
        <taxon>Agrobacterium tumefaciens complex</taxon>
    </lineage>
</organism>
<name>A0A7Z7BHH0_9HYPH</name>
<evidence type="ECO:0000313" key="2">
    <source>
        <dbReference type="EMBL" id="SDJ25028.1"/>
    </source>
</evidence>
<reference evidence="2 3" key="1">
    <citation type="submission" date="2016-10" db="EMBL/GenBank/DDBJ databases">
        <authorList>
            <person name="Varghese N."/>
            <person name="Submissions S."/>
        </authorList>
    </citation>
    <scope>NUCLEOTIDE SEQUENCE [LARGE SCALE GENOMIC DNA]</scope>
    <source>
        <strain evidence="2 3">PDC82</strain>
    </source>
</reference>